<evidence type="ECO:0000313" key="2">
    <source>
        <dbReference type="EMBL" id="CAG8368896.1"/>
    </source>
</evidence>
<comment type="caution">
    <text evidence="2">The sequence shown here is derived from an EMBL/GenBank/DDBJ whole genome shotgun (WGS) entry which is preliminary data.</text>
</comment>
<reference evidence="2" key="1">
    <citation type="submission" date="2021-07" db="EMBL/GenBank/DDBJ databases">
        <authorList>
            <person name="Branca A.L. A."/>
        </authorList>
    </citation>
    <scope>NUCLEOTIDE SEQUENCE</scope>
</reference>
<proteinExistence type="predicted"/>
<feature type="compositionally biased region" description="Polar residues" evidence="1">
    <location>
        <begin position="236"/>
        <end position="246"/>
    </location>
</feature>
<dbReference type="EMBL" id="CAJVPD010000222">
    <property type="protein sequence ID" value="CAG8368896.1"/>
    <property type="molecule type" value="Genomic_DNA"/>
</dbReference>
<protein>
    <submittedName>
        <fullName evidence="2">Uncharacterized protein</fullName>
    </submittedName>
</protein>
<feature type="compositionally biased region" description="Low complexity" evidence="1">
    <location>
        <begin position="556"/>
        <end position="569"/>
    </location>
</feature>
<evidence type="ECO:0000256" key="1">
    <source>
        <dbReference type="SAM" id="MobiDB-lite"/>
    </source>
</evidence>
<feature type="compositionally biased region" description="Polar residues" evidence="1">
    <location>
        <begin position="33"/>
        <end position="46"/>
    </location>
</feature>
<dbReference type="OrthoDB" id="2012278at2759"/>
<feature type="region of interest" description="Disordered" evidence="1">
    <location>
        <begin position="1"/>
        <end position="246"/>
    </location>
</feature>
<dbReference type="Proteomes" id="UP001152592">
    <property type="component" value="Unassembled WGS sequence"/>
</dbReference>
<name>A0A9W4J4F1_9EURO</name>
<feature type="compositionally biased region" description="Low complexity" evidence="1">
    <location>
        <begin position="103"/>
        <end position="112"/>
    </location>
</feature>
<evidence type="ECO:0000313" key="3">
    <source>
        <dbReference type="Proteomes" id="UP001152592"/>
    </source>
</evidence>
<dbReference type="AlphaFoldDB" id="A0A9W4J4F1"/>
<accession>A0A9W4J4F1</accession>
<gene>
    <name evidence="2" type="ORF">PSALAMII_LOCUS4416</name>
</gene>
<feature type="region of interest" description="Disordered" evidence="1">
    <location>
        <begin position="453"/>
        <end position="577"/>
    </location>
</feature>
<organism evidence="2 3">
    <name type="scientific">Penicillium salamii</name>
    <dbReference type="NCBI Taxonomy" id="1612424"/>
    <lineage>
        <taxon>Eukaryota</taxon>
        <taxon>Fungi</taxon>
        <taxon>Dikarya</taxon>
        <taxon>Ascomycota</taxon>
        <taxon>Pezizomycotina</taxon>
        <taxon>Eurotiomycetes</taxon>
        <taxon>Eurotiomycetidae</taxon>
        <taxon>Eurotiales</taxon>
        <taxon>Aspergillaceae</taxon>
        <taxon>Penicillium</taxon>
    </lineage>
</organism>
<sequence length="577" mass="62092">MPPKKGPRKSMPGGISRAQKLAPSRRSPRVPPQNKSLDSSPSSPTKTLPIATASPPDNSFNFRFYTPKPASPSLRTPGKSVETSSPHRKAFQPRPTRLSNVYTPTAAVPATTHGSRRSKRTNTLETPKKQVLELSEPEIPDSVESSGSYLDVGTKASFGTKEDTKALSSSPSTPDMRNSSRVRKPTRQAIESQETSKRGPRRKNTSAPAPTVDKDAKVAKGSAAKKPTLKTRTSKRTANTSTQNDSAPAVMDANMKAGVMLLRRIFDEINDPNFVPPPDAHETLVRLREDFYRREREEKAMKEKAMKSPVVQSGEPNDIEMVDQDASEAPEFSLSSSTPALATTINAGMLGFRKRSETTVSGDGWVETGYVNPRGESLTIMPAEFEPFIAFNSYGYKDLPFPPVRVQSTQQAVNRQAFGFPPPMGHRNIPAGVATPFVVEDVQAEMALFASTSTAAPAVSSNKKPRARKRRATEAISAGVVGDEASASTPVQPAAPGERKSQRRRRQTDPAPAAAVPSPSPPTAPKGSAAVSDRGTEGNKPKVQQRLRLTLKPAKEAMSSPASSSAGSPAKRRGRRG</sequence>
<feature type="compositionally biased region" description="Polar residues" evidence="1">
    <location>
        <begin position="166"/>
        <end position="179"/>
    </location>
</feature>